<keyword evidence="2" id="KW-0812">Transmembrane</keyword>
<evidence type="ECO:0000256" key="2">
    <source>
        <dbReference type="SAM" id="Phobius"/>
    </source>
</evidence>
<feature type="transmembrane region" description="Helical" evidence="2">
    <location>
        <begin position="198"/>
        <end position="216"/>
    </location>
</feature>
<proteinExistence type="predicted"/>
<dbReference type="FunFam" id="2.30.42.10:FF:000107">
    <property type="entry name" value="26S proteasome non-ATPase regulatory subunit 9"/>
    <property type="match status" value="1"/>
</dbReference>
<dbReference type="Pfam" id="PF18265">
    <property type="entry name" value="Nas2_N"/>
    <property type="match status" value="1"/>
</dbReference>
<dbReference type="InterPro" id="IPR035269">
    <property type="entry name" value="PSMD9"/>
</dbReference>
<keyword evidence="2" id="KW-1133">Transmembrane helix</keyword>
<dbReference type="GO" id="GO:0070682">
    <property type="term" value="P:proteasome regulatory particle assembly"/>
    <property type="evidence" value="ECO:0007669"/>
    <property type="project" value="InterPro"/>
</dbReference>
<keyword evidence="5" id="KW-1185">Reference proteome</keyword>
<keyword evidence="4" id="KW-0647">Proteasome</keyword>
<dbReference type="AlphaFoldDB" id="A0AAV8CZY1"/>
<dbReference type="SUPFAM" id="SSF50156">
    <property type="entry name" value="PDZ domain-like"/>
    <property type="match status" value="1"/>
</dbReference>
<feature type="domain" description="Nas2 N-terminal" evidence="3">
    <location>
        <begin position="11"/>
        <end position="89"/>
    </location>
</feature>
<dbReference type="PANTHER" id="PTHR12651">
    <property type="entry name" value="26S PROTEASOME NON-ATPASE REGULATORY SUBUNIT 9"/>
    <property type="match status" value="1"/>
</dbReference>
<evidence type="ECO:0000313" key="5">
    <source>
        <dbReference type="Proteomes" id="UP001140206"/>
    </source>
</evidence>
<reference evidence="4" key="1">
    <citation type="submission" date="2022-08" db="EMBL/GenBank/DDBJ databases">
        <authorList>
            <person name="Marques A."/>
        </authorList>
    </citation>
    <scope>NUCLEOTIDE SEQUENCE</scope>
    <source>
        <strain evidence="4">RhyPub2mFocal</strain>
        <tissue evidence="4">Leaves</tissue>
    </source>
</reference>
<dbReference type="GO" id="GO:0005737">
    <property type="term" value="C:cytoplasm"/>
    <property type="evidence" value="ECO:0007669"/>
    <property type="project" value="TreeGrafter"/>
</dbReference>
<dbReference type="GO" id="GO:0005634">
    <property type="term" value="C:nucleus"/>
    <property type="evidence" value="ECO:0007669"/>
    <property type="project" value="TreeGrafter"/>
</dbReference>
<evidence type="ECO:0000259" key="3">
    <source>
        <dbReference type="Pfam" id="PF18265"/>
    </source>
</evidence>
<dbReference type="InterPro" id="IPR036034">
    <property type="entry name" value="PDZ_sf"/>
</dbReference>
<dbReference type="Proteomes" id="UP001140206">
    <property type="component" value="Chromosome 4"/>
</dbReference>
<dbReference type="Gene3D" id="6.10.140.1710">
    <property type="match status" value="1"/>
</dbReference>
<comment type="caution">
    <text evidence="4">The sequence shown here is derived from an EMBL/GenBank/DDBJ whole genome shotgun (WGS) entry which is preliminary data.</text>
</comment>
<evidence type="ECO:0000313" key="4">
    <source>
        <dbReference type="EMBL" id="KAJ4761224.1"/>
    </source>
</evidence>
<dbReference type="InterPro" id="IPR040815">
    <property type="entry name" value="Nas2_N"/>
</dbReference>
<dbReference type="EMBL" id="JAMFTS010000004">
    <property type="protein sequence ID" value="KAJ4761224.1"/>
    <property type="molecule type" value="Genomic_DNA"/>
</dbReference>
<accession>A0AAV8CZY1</accession>
<keyword evidence="2" id="KW-0472">Membrane</keyword>
<organism evidence="4 5">
    <name type="scientific">Rhynchospora pubera</name>
    <dbReference type="NCBI Taxonomy" id="906938"/>
    <lineage>
        <taxon>Eukaryota</taxon>
        <taxon>Viridiplantae</taxon>
        <taxon>Streptophyta</taxon>
        <taxon>Embryophyta</taxon>
        <taxon>Tracheophyta</taxon>
        <taxon>Spermatophyta</taxon>
        <taxon>Magnoliopsida</taxon>
        <taxon>Liliopsida</taxon>
        <taxon>Poales</taxon>
        <taxon>Cyperaceae</taxon>
        <taxon>Cyperoideae</taxon>
        <taxon>Rhynchosporeae</taxon>
        <taxon>Rhynchospora</taxon>
    </lineage>
</organism>
<gene>
    <name evidence="4" type="ORF">LUZ62_071599</name>
</gene>
<dbReference type="PANTHER" id="PTHR12651:SF1">
    <property type="entry name" value="26S PROTEASOME NON-ATPASE REGULATORY SUBUNIT 9"/>
    <property type="match status" value="1"/>
</dbReference>
<evidence type="ECO:0000256" key="1">
    <source>
        <dbReference type="ARBA" id="ARBA00023186"/>
    </source>
</evidence>
<protein>
    <submittedName>
        <fullName evidence="4">26S proteasome non-ATPase regulatory subunit 9</fullName>
    </submittedName>
</protein>
<sequence>MVATNLKSETKSLMDQRATLEAEMNALIDTLSGPAGPGLSANLTDSEGFPRSDIDIPTVLAQRKRLAELRNDHKDITDRIHKNIQLLHSAKLPHSPHSKNQGTSAPYENHPMDVDPVVRIPFATIDEIAEDSPAAEDGLQLGDGIVKFGNVENGERLQERLVSEAQSNQGRPVSVVVIRRGAFLNLTVTPRPWRGRGLLGYVSSLIILFSVMLVVSPGPLPALDH</sequence>
<dbReference type="GO" id="GO:0000502">
    <property type="term" value="C:proteasome complex"/>
    <property type="evidence" value="ECO:0007669"/>
    <property type="project" value="UniProtKB-KW"/>
</dbReference>
<dbReference type="Gene3D" id="2.30.42.10">
    <property type="match status" value="1"/>
</dbReference>
<name>A0AAV8CZY1_9POAL</name>
<keyword evidence="1" id="KW-0143">Chaperone</keyword>